<gene>
    <name evidence="4" type="ORF">CFOL_v3_15570</name>
</gene>
<dbReference type="InterPro" id="IPR001878">
    <property type="entry name" value="Znf_CCHC"/>
</dbReference>
<keyword evidence="1" id="KW-0479">Metal-binding</keyword>
<feature type="region of interest" description="Disordered" evidence="2">
    <location>
        <begin position="1"/>
        <end position="87"/>
    </location>
</feature>
<dbReference type="Pfam" id="PF00098">
    <property type="entry name" value="zf-CCHC"/>
    <property type="match status" value="1"/>
</dbReference>
<keyword evidence="5" id="KW-1185">Reference proteome</keyword>
<dbReference type="Gene3D" id="4.10.60.10">
    <property type="entry name" value="Zinc finger, CCHC-type"/>
    <property type="match status" value="1"/>
</dbReference>
<dbReference type="SUPFAM" id="SSF57756">
    <property type="entry name" value="Retrovirus zinc finger-like domains"/>
    <property type="match status" value="1"/>
</dbReference>
<evidence type="ECO:0000256" key="1">
    <source>
        <dbReference type="PROSITE-ProRule" id="PRU00047"/>
    </source>
</evidence>
<evidence type="ECO:0000259" key="3">
    <source>
        <dbReference type="PROSITE" id="PS50158"/>
    </source>
</evidence>
<feature type="compositionally biased region" description="Polar residues" evidence="2">
    <location>
        <begin position="23"/>
        <end position="49"/>
    </location>
</feature>
<dbReference type="PROSITE" id="PS50158">
    <property type="entry name" value="ZF_CCHC"/>
    <property type="match status" value="1"/>
</dbReference>
<dbReference type="EMBL" id="BDDD01000964">
    <property type="protein sequence ID" value="GAV72081.1"/>
    <property type="molecule type" value="Genomic_DNA"/>
</dbReference>
<reference evidence="5" key="1">
    <citation type="submission" date="2016-04" db="EMBL/GenBank/DDBJ databases">
        <title>Cephalotus genome sequencing.</title>
        <authorList>
            <person name="Fukushima K."/>
            <person name="Hasebe M."/>
            <person name="Fang X."/>
        </authorList>
    </citation>
    <scope>NUCLEOTIDE SEQUENCE [LARGE SCALE GENOMIC DNA]</scope>
    <source>
        <strain evidence="5">cv. St1</strain>
    </source>
</reference>
<dbReference type="AlphaFoldDB" id="A0A1Q3BVV3"/>
<dbReference type="SMART" id="SM00343">
    <property type="entry name" value="ZnF_C2HC"/>
    <property type="match status" value="1"/>
</dbReference>
<dbReference type="OrthoDB" id="1934635at2759"/>
<dbReference type="InterPro" id="IPR036875">
    <property type="entry name" value="Znf_CCHC_sf"/>
</dbReference>
<evidence type="ECO:0000313" key="5">
    <source>
        <dbReference type="Proteomes" id="UP000187406"/>
    </source>
</evidence>
<dbReference type="PANTHER" id="PTHR35046:SF26">
    <property type="entry name" value="RNA-DIRECTED DNA POLYMERASE"/>
    <property type="match status" value="1"/>
</dbReference>
<comment type="caution">
    <text evidence="4">The sequence shown here is derived from an EMBL/GenBank/DDBJ whole genome shotgun (WGS) entry which is preliminary data.</text>
</comment>
<dbReference type="GO" id="GO:0003676">
    <property type="term" value="F:nucleic acid binding"/>
    <property type="evidence" value="ECO:0007669"/>
    <property type="project" value="InterPro"/>
</dbReference>
<keyword evidence="1" id="KW-0863">Zinc-finger</keyword>
<feature type="domain" description="CCHC-type" evidence="3">
    <location>
        <begin position="92"/>
        <end position="108"/>
    </location>
</feature>
<organism evidence="4 5">
    <name type="scientific">Cephalotus follicularis</name>
    <name type="common">Albany pitcher plant</name>
    <dbReference type="NCBI Taxonomy" id="3775"/>
    <lineage>
        <taxon>Eukaryota</taxon>
        <taxon>Viridiplantae</taxon>
        <taxon>Streptophyta</taxon>
        <taxon>Embryophyta</taxon>
        <taxon>Tracheophyta</taxon>
        <taxon>Spermatophyta</taxon>
        <taxon>Magnoliopsida</taxon>
        <taxon>eudicotyledons</taxon>
        <taxon>Gunneridae</taxon>
        <taxon>Pentapetalae</taxon>
        <taxon>rosids</taxon>
        <taxon>fabids</taxon>
        <taxon>Oxalidales</taxon>
        <taxon>Cephalotaceae</taxon>
        <taxon>Cephalotus</taxon>
    </lineage>
</organism>
<dbReference type="GO" id="GO:0008270">
    <property type="term" value="F:zinc ion binding"/>
    <property type="evidence" value="ECO:0007669"/>
    <property type="project" value="UniProtKB-KW"/>
</dbReference>
<dbReference type="InParanoid" id="A0A1Q3BVV3"/>
<protein>
    <submittedName>
        <fullName evidence="4">Zf-CCHC domain-containing protein</fullName>
    </submittedName>
</protein>
<evidence type="ECO:0000313" key="4">
    <source>
        <dbReference type="EMBL" id="GAV72081.1"/>
    </source>
</evidence>
<keyword evidence="1" id="KW-0862">Zinc</keyword>
<sequence>MAEQRVLRYGARKPLSGRFDGASQRTLGSTRSPQGEQPAQRNNRETTPINRPGGGGISNAYRSEKGKEVARYGAQNSSGPGVSSANSGAQVRCYSCGDKGHVSYSCPQRRVNMAELEKGEEEMPKPTYDIYNDEEEDVDIYLVQGESLVVRRVLTTGDDEGKEDWRRQNIFRTRFLCGGKVCNVIFDGGSVEIIVARDAVEKLKLPIEKHPHPYKIIWFRKGNEVPVTSRCLVKFTVGDNLEDEALCDIVPMDACHVLLGRP</sequence>
<evidence type="ECO:0000256" key="2">
    <source>
        <dbReference type="SAM" id="MobiDB-lite"/>
    </source>
</evidence>
<proteinExistence type="predicted"/>
<dbReference type="Proteomes" id="UP000187406">
    <property type="component" value="Unassembled WGS sequence"/>
</dbReference>
<dbReference type="CDD" id="cd00303">
    <property type="entry name" value="retropepsin_like"/>
    <property type="match status" value="1"/>
</dbReference>
<accession>A0A1Q3BVV3</accession>
<feature type="compositionally biased region" description="Polar residues" evidence="2">
    <location>
        <begin position="74"/>
        <end position="87"/>
    </location>
</feature>
<name>A0A1Q3BVV3_CEPFO</name>
<dbReference type="PANTHER" id="PTHR35046">
    <property type="entry name" value="ZINC KNUCKLE (CCHC-TYPE) FAMILY PROTEIN"/>
    <property type="match status" value="1"/>
</dbReference>